<dbReference type="AlphaFoldDB" id="A0A835Y5R0"/>
<evidence type="ECO:0000313" key="8">
    <source>
        <dbReference type="Proteomes" id="UP000612055"/>
    </source>
</evidence>
<comment type="similarity">
    <text evidence="2">Belongs to the peroxisomal membrane protein PXMP2/4 family.</text>
</comment>
<evidence type="ECO:0000256" key="5">
    <source>
        <dbReference type="ARBA" id="ARBA00023136"/>
    </source>
</evidence>
<dbReference type="GO" id="GO:0016020">
    <property type="term" value="C:membrane"/>
    <property type="evidence" value="ECO:0007669"/>
    <property type="project" value="UniProtKB-SubCell"/>
</dbReference>
<feature type="compositionally biased region" description="Low complexity" evidence="6">
    <location>
        <begin position="443"/>
        <end position="459"/>
    </location>
</feature>
<dbReference type="Proteomes" id="UP000612055">
    <property type="component" value="Unassembled WGS sequence"/>
</dbReference>
<sequence>MSALSSRVAGPKSCSSTSATLSTSSRSAPTLRAPAPQRPVCRPLLLAPGPRTPRRQRTRLVTTNFKPSDTHEEAPVVRPKPVRHPLTEDPFAGAAPSETATREVLLGEAPRASTAAREPEKASSFSQSVVRVALHMRDLMMRPRALLLSLARNSMSYGLPLLLAYFARQPLAAFWAFYCGALDSHPLITKVATGIVGTILGDYVAQRLSHNVEEQTARQGGKPAPAFQFDLLRTSRLCIYGAIVGTPVGHFWFQLLDTKVFPEAMTSPLAVLTKMSLDQLLMCPTATALFFTVMRIWEGHPNDALSYMRTKIAPTLRANYVLWPAAHIINFAFVPPAQRILYCNAVGVIWTVILSTILNSRPAPAPVPEAAGAAAAPVVGEGGLPPSDQQGSDFGQPNSVASRGRRSRTSPPQGPPPLVTPSFAASSGDFDATLRQRLASRHGGSAPAAGGVSYAASAAPDAPREE</sequence>
<protein>
    <submittedName>
        <fullName evidence="7">Uncharacterized protein</fullName>
    </submittedName>
</protein>
<organism evidence="7 8">
    <name type="scientific">Edaphochlamys debaryana</name>
    <dbReference type="NCBI Taxonomy" id="47281"/>
    <lineage>
        <taxon>Eukaryota</taxon>
        <taxon>Viridiplantae</taxon>
        <taxon>Chlorophyta</taxon>
        <taxon>core chlorophytes</taxon>
        <taxon>Chlorophyceae</taxon>
        <taxon>CS clade</taxon>
        <taxon>Chlamydomonadales</taxon>
        <taxon>Chlamydomonadales incertae sedis</taxon>
        <taxon>Edaphochlamys</taxon>
    </lineage>
</organism>
<evidence type="ECO:0000256" key="3">
    <source>
        <dbReference type="ARBA" id="ARBA00022692"/>
    </source>
</evidence>
<dbReference type="InterPro" id="IPR007248">
    <property type="entry name" value="Mpv17_PMP22"/>
</dbReference>
<dbReference type="OrthoDB" id="430207at2759"/>
<feature type="region of interest" description="Disordered" evidence="6">
    <location>
        <begin position="377"/>
        <end position="466"/>
    </location>
</feature>
<name>A0A835Y5R0_9CHLO</name>
<dbReference type="GO" id="GO:0005737">
    <property type="term" value="C:cytoplasm"/>
    <property type="evidence" value="ECO:0007669"/>
    <property type="project" value="TreeGrafter"/>
</dbReference>
<keyword evidence="3" id="KW-0812">Transmembrane</keyword>
<dbReference type="PANTHER" id="PTHR11266">
    <property type="entry name" value="PEROXISOMAL MEMBRANE PROTEIN 2, PXMP2 MPV17"/>
    <property type="match status" value="1"/>
</dbReference>
<gene>
    <name evidence="7" type="ORF">HYH03_006824</name>
</gene>
<evidence type="ECO:0000256" key="2">
    <source>
        <dbReference type="ARBA" id="ARBA00006824"/>
    </source>
</evidence>
<feature type="region of interest" description="Disordered" evidence="6">
    <location>
        <begin position="1"/>
        <end position="58"/>
    </location>
</feature>
<evidence type="ECO:0000256" key="4">
    <source>
        <dbReference type="ARBA" id="ARBA00022989"/>
    </source>
</evidence>
<keyword evidence="4" id="KW-1133">Transmembrane helix</keyword>
<keyword evidence="5" id="KW-0472">Membrane</keyword>
<evidence type="ECO:0000256" key="6">
    <source>
        <dbReference type="SAM" id="MobiDB-lite"/>
    </source>
</evidence>
<accession>A0A835Y5R0</accession>
<reference evidence="7" key="1">
    <citation type="journal article" date="2020" name="bioRxiv">
        <title>Comparative genomics of Chlamydomonas.</title>
        <authorList>
            <person name="Craig R.J."/>
            <person name="Hasan A.R."/>
            <person name="Ness R.W."/>
            <person name="Keightley P.D."/>
        </authorList>
    </citation>
    <scope>NUCLEOTIDE SEQUENCE</scope>
    <source>
        <strain evidence="7">CCAP 11/70</strain>
    </source>
</reference>
<keyword evidence="8" id="KW-1185">Reference proteome</keyword>
<comment type="subcellular location">
    <subcellularLocation>
        <location evidence="1">Membrane</location>
        <topology evidence="1">Multi-pass membrane protein</topology>
    </subcellularLocation>
</comment>
<evidence type="ECO:0000313" key="7">
    <source>
        <dbReference type="EMBL" id="KAG2495218.1"/>
    </source>
</evidence>
<comment type="caution">
    <text evidence="7">The sequence shown here is derived from an EMBL/GenBank/DDBJ whole genome shotgun (WGS) entry which is preliminary data.</text>
</comment>
<feature type="compositionally biased region" description="Polar residues" evidence="6">
    <location>
        <begin position="387"/>
        <end position="401"/>
    </location>
</feature>
<dbReference type="EMBL" id="JAEHOE010000026">
    <property type="protein sequence ID" value="KAG2495218.1"/>
    <property type="molecule type" value="Genomic_DNA"/>
</dbReference>
<proteinExistence type="inferred from homology"/>
<feature type="compositionally biased region" description="Low complexity" evidence="6">
    <location>
        <begin position="13"/>
        <end position="32"/>
    </location>
</feature>
<dbReference type="Pfam" id="PF04117">
    <property type="entry name" value="Mpv17_PMP22"/>
    <property type="match status" value="1"/>
</dbReference>
<evidence type="ECO:0000256" key="1">
    <source>
        <dbReference type="ARBA" id="ARBA00004141"/>
    </source>
</evidence>
<dbReference type="PANTHER" id="PTHR11266:SF17">
    <property type="entry name" value="PROTEIN MPV17"/>
    <property type="match status" value="1"/>
</dbReference>